<evidence type="ECO:0000256" key="2">
    <source>
        <dbReference type="ARBA" id="ARBA00023163"/>
    </source>
</evidence>
<dbReference type="InterPro" id="IPR005202">
    <property type="entry name" value="TF_GRAS"/>
</dbReference>
<dbReference type="PANTHER" id="PTHR31636">
    <property type="entry name" value="OSJNBA0084A10.13 PROTEIN-RELATED"/>
    <property type="match status" value="1"/>
</dbReference>
<comment type="similarity">
    <text evidence="3">Belongs to the GRAS family.</text>
</comment>
<dbReference type="AlphaFoldDB" id="A0A0K9NRG6"/>
<dbReference type="OrthoDB" id="1882904at2759"/>
<sequence length="455" mass="51241">MLTSFNTSTHEEEDEQETHANQRTRLDVVCRNRNIDSRHAAAAAAAFVISQSDRNTQVDVNVDVDEDTSLRLLLNCANLIHQSDFTAARRLLSVVSTNTSAQPPELSGADRVAQQFASALSIRLNHLSLSFSLQPPPSQPNPDDLQSCYLSLNKITPFLRFCHLTANQAILEAVDRRQPLHILDFDTMHGVQWPPLMHAIAERADPNQPPSLRITGTGTDLDILRRTGERLKTFADTLGLRFQFHPLLLIPPNRIGTGSSTLSASCTQNISPSTFQLHPGETLAVNCVLFLHTLLKDNGDDDEVRSFLQAIKTMNPAVVTIAEREASHNSSRFLQRFMEALEHYAAIFDTLEATLPPNNYERLLLENIWFGREIADIVAGEGRCRQERHERFDRWEHLMKTSDFTSVPSSPFALSQAKLLLRLHYPSEGYQLQMIKDSLFLGWKTNPLFSVSSWH</sequence>
<evidence type="ECO:0000256" key="1">
    <source>
        <dbReference type="ARBA" id="ARBA00023015"/>
    </source>
</evidence>
<evidence type="ECO:0000256" key="3">
    <source>
        <dbReference type="PROSITE-ProRule" id="PRU01191"/>
    </source>
</evidence>
<dbReference type="Proteomes" id="UP000036987">
    <property type="component" value="Unassembled WGS sequence"/>
</dbReference>
<dbReference type="STRING" id="29655.A0A0K9NRG6"/>
<comment type="caution">
    <text evidence="5">The sequence shown here is derived from an EMBL/GenBank/DDBJ whole genome shotgun (WGS) entry which is preliminary data.</text>
</comment>
<dbReference type="GO" id="GO:0006355">
    <property type="term" value="P:regulation of DNA-templated transcription"/>
    <property type="evidence" value="ECO:0000318"/>
    <property type="project" value="GO_Central"/>
</dbReference>
<gene>
    <name evidence="5" type="ORF">ZOSMA_6G01140</name>
</gene>
<accession>A0A0K9NRG6</accession>
<dbReference type="EMBL" id="LFYR01001803">
    <property type="protein sequence ID" value="KMZ59183.1"/>
    <property type="molecule type" value="Genomic_DNA"/>
</dbReference>
<dbReference type="PROSITE" id="PS50985">
    <property type="entry name" value="GRAS"/>
    <property type="match status" value="1"/>
</dbReference>
<feature type="short sequence motif" description="VHIID" evidence="3">
    <location>
        <begin position="180"/>
        <end position="184"/>
    </location>
</feature>
<feature type="short sequence motif" description="LXXLL motif" evidence="3">
    <location>
        <begin position="291"/>
        <end position="295"/>
    </location>
</feature>
<comment type="caution">
    <text evidence="3">Lacks conserved residue(s) required for the propagation of feature annotation.</text>
</comment>
<evidence type="ECO:0000313" key="5">
    <source>
        <dbReference type="EMBL" id="KMZ59183.1"/>
    </source>
</evidence>
<keyword evidence="2" id="KW-0804">Transcription</keyword>
<organism evidence="5 6">
    <name type="scientific">Zostera marina</name>
    <name type="common">Eelgrass</name>
    <dbReference type="NCBI Taxonomy" id="29655"/>
    <lineage>
        <taxon>Eukaryota</taxon>
        <taxon>Viridiplantae</taxon>
        <taxon>Streptophyta</taxon>
        <taxon>Embryophyta</taxon>
        <taxon>Tracheophyta</taxon>
        <taxon>Spermatophyta</taxon>
        <taxon>Magnoliopsida</taxon>
        <taxon>Liliopsida</taxon>
        <taxon>Zosteraceae</taxon>
        <taxon>Zostera</taxon>
    </lineage>
</organism>
<evidence type="ECO:0000256" key="4">
    <source>
        <dbReference type="SAM" id="MobiDB-lite"/>
    </source>
</evidence>
<name>A0A0K9NRG6_ZOSMR</name>
<feature type="region of interest" description="Disordered" evidence="4">
    <location>
        <begin position="1"/>
        <end position="21"/>
    </location>
</feature>
<evidence type="ECO:0000313" key="6">
    <source>
        <dbReference type="Proteomes" id="UP000036987"/>
    </source>
</evidence>
<reference evidence="6" key="1">
    <citation type="journal article" date="2016" name="Nature">
        <title>The genome of the seagrass Zostera marina reveals angiosperm adaptation to the sea.</title>
        <authorList>
            <person name="Olsen J.L."/>
            <person name="Rouze P."/>
            <person name="Verhelst B."/>
            <person name="Lin Y.-C."/>
            <person name="Bayer T."/>
            <person name="Collen J."/>
            <person name="Dattolo E."/>
            <person name="De Paoli E."/>
            <person name="Dittami S."/>
            <person name="Maumus F."/>
            <person name="Michel G."/>
            <person name="Kersting A."/>
            <person name="Lauritano C."/>
            <person name="Lohaus R."/>
            <person name="Toepel M."/>
            <person name="Tonon T."/>
            <person name="Vanneste K."/>
            <person name="Amirebrahimi M."/>
            <person name="Brakel J."/>
            <person name="Bostroem C."/>
            <person name="Chovatia M."/>
            <person name="Grimwood J."/>
            <person name="Jenkins J.W."/>
            <person name="Jueterbock A."/>
            <person name="Mraz A."/>
            <person name="Stam W.T."/>
            <person name="Tice H."/>
            <person name="Bornberg-Bauer E."/>
            <person name="Green P.J."/>
            <person name="Pearson G.A."/>
            <person name="Procaccini G."/>
            <person name="Duarte C.M."/>
            <person name="Schmutz J."/>
            <person name="Reusch T.B.H."/>
            <person name="Van de Peer Y."/>
        </authorList>
    </citation>
    <scope>NUCLEOTIDE SEQUENCE [LARGE SCALE GENOMIC DNA]</scope>
    <source>
        <strain evidence="6">cv. Finnish</strain>
    </source>
</reference>
<keyword evidence="6" id="KW-1185">Reference proteome</keyword>
<dbReference type="GO" id="GO:0003700">
    <property type="term" value="F:DNA-binding transcription factor activity"/>
    <property type="evidence" value="ECO:0000318"/>
    <property type="project" value="GO_Central"/>
</dbReference>
<protein>
    <submittedName>
        <fullName evidence="5">GRAS family transcription factor</fullName>
    </submittedName>
</protein>
<feature type="region of interest" description="SAW" evidence="3">
    <location>
        <begin position="379"/>
        <end position="455"/>
    </location>
</feature>
<dbReference type="Pfam" id="PF03514">
    <property type="entry name" value="GRAS"/>
    <property type="match status" value="1"/>
</dbReference>
<dbReference type="GO" id="GO:0043565">
    <property type="term" value="F:sequence-specific DNA binding"/>
    <property type="evidence" value="ECO:0000318"/>
    <property type="project" value="GO_Central"/>
</dbReference>
<dbReference type="OMA" id="FESWVEI"/>
<keyword evidence="1" id="KW-0805">Transcription regulation</keyword>
<dbReference type="GO" id="GO:0010014">
    <property type="term" value="P:meristem initiation"/>
    <property type="evidence" value="ECO:0000318"/>
    <property type="project" value="GO_Central"/>
</dbReference>
<proteinExistence type="inferred from homology"/>
<dbReference type="GO" id="GO:0005634">
    <property type="term" value="C:nucleus"/>
    <property type="evidence" value="ECO:0000318"/>
    <property type="project" value="GO_Central"/>
</dbReference>